<evidence type="ECO:0000313" key="5">
    <source>
        <dbReference type="Proteomes" id="UP000555552"/>
    </source>
</evidence>
<evidence type="ECO:0000256" key="3">
    <source>
        <dbReference type="ARBA" id="ARBA00024356"/>
    </source>
</evidence>
<comment type="caution">
    <text evidence="4">The sequence shown here is derived from an EMBL/GenBank/DDBJ whole genome shotgun (WGS) entry which is preliminary data.</text>
</comment>
<dbReference type="InterPro" id="IPR023296">
    <property type="entry name" value="Glyco_hydro_beta-prop_sf"/>
</dbReference>
<reference evidence="4 5" key="1">
    <citation type="submission" date="2020-05" db="EMBL/GenBank/DDBJ databases">
        <title>MicrobeNet Type strains.</title>
        <authorList>
            <person name="Nicholson A.C."/>
        </authorList>
    </citation>
    <scope>NUCLEOTIDE SEQUENCE [LARGE SCALE GENOMIC DNA]</scope>
    <source>
        <strain evidence="4 5">JCM 14547</strain>
    </source>
</reference>
<keyword evidence="1" id="KW-0328">Glycosyltransferase</keyword>
<dbReference type="RefSeq" id="WP_171201689.1">
    <property type="nucleotide sequence ID" value="NZ_BAAANP010000003.1"/>
</dbReference>
<protein>
    <submittedName>
        <fullName evidence="4">Glycosidase</fullName>
    </submittedName>
</protein>
<organism evidence="4 5">
    <name type="scientific">Pseudokineococcus marinus</name>
    <dbReference type="NCBI Taxonomy" id="351215"/>
    <lineage>
        <taxon>Bacteria</taxon>
        <taxon>Bacillati</taxon>
        <taxon>Actinomycetota</taxon>
        <taxon>Actinomycetes</taxon>
        <taxon>Kineosporiales</taxon>
        <taxon>Kineosporiaceae</taxon>
        <taxon>Pseudokineococcus</taxon>
    </lineage>
</organism>
<dbReference type="AlphaFoldDB" id="A0A849BL76"/>
<dbReference type="PANTHER" id="PTHR34106:SF5">
    <property type="entry name" value="GLYCOSIDASE"/>
    <property type="match status" value="1"/>
</dbReference>
<dbReference type="SUPFAM" id="SSF75005">
    <property type="entry name" value="Arabinanase/levansucrase/invertase"/>
    <property type="match status" value="1"/>
</dbReference>
<gene>
    <name evidence="4" type="ORF">HLB09_01745</name>
</gene>
<dbReference type="GO" id="GO:0016757">
    <property type="term" value="F:glycosyltransferase activity"/>
    <property type="evidence" value="ECO:0007669"/>
    <property type="project" value="UniProtKB-KW"/>
</dbReference>
<dbReference type="GO" id="GO:0016798">
    <property type="term" value="F:hydrolase activity, acting on glycosyl bonds"/>
    <property type="evidence" value="ECO:0007669"/>
    <property type="project" value="UniProtKB-KW"/>
</dbReference>
<evidence type="ECO:0000256" key="2">
    <source>
        <dbReference type="ARBA" id="ARBA00022679"/>
    </source>
</evidence>
<name>A0A849BL76_9ACTN</name>
<keyword evidence="5" id="KW-1185">Reference proteome</keyword>
<dbReference type="InterPro" id="IPR007184">
    <property type="entry name" value="Mannoside_phosphorylase"/>
</dbReference>
<accession>A0A849BL76</accession>
<keyword evidence="2" id="KW-0808">Transferase</keyword>
<dbReference type="Gene3D" id="2.115.10.20">
    <property type="entry name" value="Glycosyl hydrolase domain, family 43"/>
    <property type="match status" value="1"/>
</dbReference>
<dbReference type="EMBL" id="JABEMA010000009">
    <property type="protein sequence ID" value="NNH21827.1"/>
    <property type="molecule type" value="Genomic_DNA"/>
</dbReference>
<evidence type="ECO:0000256" key="1">
    <source>
        <dbReference type="ARBA" id="ARBA00022676"/>
    </source>
</evidence>
<comment type="similarity">
    <text evidence="3">Belongs to the glycosyl hydrolase 130 family.</text>
</comment>
<dbReference type="Pfam" id="PF04041">
    <property type="entry name" value="Glyco_hydro_130"/>
    <property type="match status" value="1"/>
</dbReference>
<sequence length="364" mass="38935">MAPATDRPLTVSIPYALRRVGTIMTPAAGDPLEAEGVLNPATAWGPDGELYLYPRVVAEGNVSRVARARVLLEDGVPVGVERLGIVLAPDEGWERGATNAGVEDPRITYVPALGVHLMTYVAYGPLGPKPALAVSEDTETWRRLGPIRFSYQPELDTDLNLFPNKDVVFFPEPVLDPAGRPALAVLHRPMWDLDWLRPGEGAPMPAGVSDARPSVWIGYVPLEDATADLGAATFITRSSPLLAPEAAYEESKIGAGPAPLRVPEGWLVLHHGVSGVTVKGFELAHGARYVAGAVLLDAEDPRRVLARTPEPLLVPETQEELRGTLGNVVFPTAVEEVEGRTFVFYGMADSAIGVAELVRTDAPA</sequence>
<dbReference type="Proteomes" id="UP000555552">
    <property type="component" value="Unassembled WGS sequence"/>
</dbReference>
<keyword evidence="4" id="KW-0326">Glycosidase</keyword>
<evidence type="ECO:0000313" key="4">
    <source>
        <dbReference type="EMBL" id="NNH21827.1"/>
    </source>
</evidence>
<proteinExistence type="inferred from homology"/>
<keyword evidence="4" id="KW-0378">Hydrolase</keyword>
<dbReference type="PANTHER" id="PTHR34106">
    <property type="entry name" value="GLYCOSIDASE"/>
    <property type="match status" value="1"/>
</dbReference>